<dbReference type="GO" id="GO:0051082">
    <property type="term" value="F:unfolded protein binding"/>
    <property type="evidence" value="ECO:0007669"/>
    <property type="project" value="TreeGrafter"/>
</dbReference>
<dbReference type="Proteomes" id="UP001178507">
    <property type="component" value="Unassembled WGS sequence"/>
</dbReference>
<evidence type="ECO:0000256" key="1">
    <source>
        <dbReference type="ARBA" id="ARBA00023186"/>
    </source>
</evidence>
<dbReference type="PRINTS" id="PR00773">
    <property type="entry name" value="GRPEPROTEIN"/>
</dbReference>
<name>A0AA36NH53_9DINO</name>
<dbReference type="Pfam" id="PF01025">
    <property type="entry name" value="GrpE"/>
    <property type="match status" value="1"/>
</dbReference>
<comment type="caution">
    <text evidence="3">The sequence shown here is derived from an EMBL/GenBank/DDBJ whole genome shotgun (WGS) entry which is preliminary data.</text>
</comment>
<dbReference type="GO" id="GO:0051087">
    <property type="term" value="F:protein-folding chaperone binding"/>
    <property type="evidence" value="ECO:0007669"/>
    <property type="project" value="InterPro"/>
</dbReference>
<keyword evidence="4" id="KW-1185">Reference proteome</keyword>
<dbReference type="GO" id="GO:0042803">
    <property type="term" value="F:protein homodimerization activity"/>
    <property type="evidence" value="ECO:0007669"/>
    <property type="project" value="InterPro"/>
</dbReference>
<keyword evidence="1" id="KW-0143">Chaperone</keyword>
<dbReference type="PANTHER" id="PTHR21237">
    <property type="entry name" value="GRPE PROTEIN"/>
    <property type="match status" value="1"/>
</dbReference>
<organism evidence="3 4">
    <name type="scientific">Effrenium voratum</name>
    <dbReference type="NCBI Taxonomy" id="2562239"/>
    <lineage>
        <taxon>Eukaryota</taxon>
        <taxon>Sar</taxon>
        <taxon>Alveolata</taxon>
        <taxon>Dinophyceae</taxon>
        <taxon>Suessiales</taxon>
        <taxon>Symbiodiniaceae</taxon>
        <taxon>Effrenium</taxon>
    </lineage>
</organism>
<dbReference type="EMBL" id="CAUJNA010003651">
    <property type="protein sequence ID" value="CAJ1406942.1"/>
    <property type="molecule type" value="Genomic_DNA"/>
</dbReference>
<dbReference type="GO" id="GO:0006457">
    <property type="term" value="P:protein folding"/>
    <property type="evidence" value="ECO:0007669"/>
    <property type="project" value="InterPro"/>
</dbReference>
<accession>A0AA36NH53</accession>
<evidence type="ECO:0000256" key="2">
    <source>
        <dbReference type="RuleBase" id="RU004478"/>
    </source>
</evidence>
<evidence type="ECO:0008006" key="5">
    <source>
        <dbReference type="Google" id="ProtNLM"/>
    </source>
</evidence>
<proteinExistence type="inferred from homology"/>
<evidence type="ECO:0000313" key="4">
    <source>
        <dbReference type="Proteomes" id="UP001178507"/>
    </source>
</evidence>
<sequence>MPRHRGKWPLALLAGLGGAMVFAGQMGSRVVPRVMRRAEDTMGELFTKYYRLQEVNRNLEADTKIATVSELLEILDDLERGASQDGGTGGASTLQTLASKFAARLESMGFERIKASGAFDPRRHEAAAQRPEASVSSGDICEELRSGWMLGDRVVRPAVVTVAA</sequence>
<gene>
    <name evidence="3" type="ORF">EVOR1521_LOCUS28763</name>
</gene>
<dbReference type="GO" id="GO:0000774">
    <property type="term" value="F:adenyl-nucleotide exchange factor activity"/>
    <property type="evidence" value="ECO:0007669"/>
    <property type="project" value="InterPro"/>
</dbReference>
<dbReference type="Gene3D" id="2.30.22.10">
    <property type="entry name" value="Head domain of nucleotide exchange factor GrpE"/>
    <property type="match status" value="1"/>
</dbReference>
<evidence type="ECO:0000313" key="3">
    <source>
        <dbReference type="EMBL" id="CAJ1406942.1"/>
    </source>
</evidence>
<dbReference type="InterPro" id="IPR000740">
    <property type="entry name" value="GrpE"/>
</dbReference>
<dbReference type="PANTHER" id="PTHR21237:SF23">
    <property type="entry name" value="GRPE PROTEIN HOMOLOG, MITOCHONDRIAL"/>
    <property type="match status" value="1"/>
</dbReference>
<comment type="similarity">
    <text evidence="2">Belongs to the GrpE family.</text>
</comment>
<dbReference type="SUPFAM" id="SSF51064">
    <property type="entry name" value="Head domain of nucleotide exchange factor GrpE"/>
    <property type="match status" value="1"/>
</dbReference>
<dbReference type="InterPro" id="IPR009012">
    <property type="entry name" value="GrpE_head"/>
</dbReference>
<protein>
    <recommendedName>
        <fullName evidence="5">Protein GrpE</fullName>
    </recommendedName>
</protein>
<dbReference type="AlphaFoldDB" id="A0AA36NH53"/>
<reference evidence="3" key="1">
    <citation type="submission" date="2023-08" db="EMBL/GenBank/DDBJ databases">
        <authorList>
            <person name="Chen Y."/>
            <person name="Shah S."/>
            <person name="Dougan E. K."/>
            <person name="Thang M."/>
            <person name="Chan C."/>
        </authorList>
    </citation>
    <scope>NUCLEOTIDE SEQUENCE</scope>
</reference>